<dbReference type="PANTHER" id="PTHR43421">
    <property type="entry name" value="METALLOPROTEASE PMBA"/>
    <property type="match status" value="1"/>
</dbReference>
<keyword evidence="7" id="KW-1185">Reference proteome</keyword>
<protein>
    <submittedName>
        <fullName evidence="6">PmbA</fullName>
    </submittedName>
</protein>
<evidence type="ECO:0000313" key="7">
    <source>
        <dbReference type="Proteomes" id="UP000001023"/>
    </source>
</evidence>
<dbReference type="InterPro" id="IPR045570">
    <property type="entry name" value="Metalloprtase-TldD/E_cen_dom"/>
</dbReference>
<evidence type="ECO:0000259" key="4">
    <source>
        <dbReference type="Pfam" id="PF19289"/>
    </source>
</evidence>
<evidence type="ECO:0000259" key="5">
    <source>
        <dbReference type="Pfam" id="PF19290"/>
    </source>
</evidence>
<organism evidence="6 7">
    <name type="scientific">Ruegeria pomeroyi (strain ATCC 700808 / DSM 15171 / DSS-3)</name>
    <name type="common">Silicibacter pomeroyi</name>
    <dbReference type="NCBI Taxonomy" id="246200"/>
    <lineage>
        <taxon>Bacteria</taxon>
        <taxon>Pseudomonadati</taxon>
        <taxon>Pseudomonadota</taxon>
        <taxon>Alphaproteobacteria</taxon>
        <taxon>Rhodobacterales</taxon>
        <taxon>Roseobacteraceae</taxon>
        <taxon>Ruegeria</taxon>
    </lineage>
</organism>
<name>Q5LMX0_RUEPO</name>
<dbReference type="InterPro" id="IPR035068">
    <property type="entry name" value="TldD/PmbA_N"/>
</dbReference>
<dbReference type="InterPro" id="IPR047657">
    <property type="entry name" value="PmbA"/>
</dbReference>
<dbReference type="Pfam" id="PF01523">
    <property type="entry name" value="PmbA_TldD_1st"/>
    <property type="match status" value="1"/>
</dbReference>
<dbReference type="PANTHER" id="PTHR43421:SF1">
    <property type="entry name" value="METALLOPROTEASE PMBA"/>
    <property type="match status" value="1"/>
</dbReference>
<reference evidence="6 7" key="2">
    <citation type="journal article" date="2014" name="Stand. Genomic Sci.">
        <title>An updated genome annotation for the model marine bacterium Ruegeria pomeroyi DSS-3.</title>
        <authorList>
            <person name="Rivers A.R."/>
            <person name="Smith C.B."/>
            <person name="Moran M.A."/>
        </authorList>
    </citation>
    <scope>GENOME REANNOTATION</scope>
    <source>
        <strain evidence="7">ATCC 700808 / DSM 15171 / DSS-3</strain>
    </source>
</reference>
<dbReference type="InterPro" id="IPR045569">
    <property type="entry name" value="Metalloprtase-TldD/E_C"/>
</dbReference>
<dbReference type="GO" id="GO:0005829">
    <property type="term" value="C:cytosol"/>
    <property type="evidence" value="ECO:0007669"/>
    <property type="project" value="TreeGrafter"/>
</dbReference>
<dbReference type="STRING" id="246200.SPO3442"/>
<dbReference type="GO" id="GO:0008237">
    <property type="term" value="F:metallopeptidase activity"/>
    <property type="evidence" value="ECO:0007669"/>
    <property type="project" value="InterPro"/>
</dbReference>
<dbReference type="PaxDb" id="246200-SPO3442"/>
<comment type="similarity">
    <text evidence="1">Belongs to the peptidase U62 family.</text>
</comment>
<dbReference type="eggNOG" id="COG0312">
    <property type="taxonomic scope" value="Bacteria"/>
</dbReference>
<sequence length="468" mass="48287">MGLAAGGGGGYLPDNSKGQPMPHKAEDLSHALLHAARQAGAEAADALVVQGTSVSVEVRGGALEHAERSEGTDLGLRVFVGKRQAIVSSSDSRPEALAAMAERAVAMAREAPEDPYAGLAEPDQLARGWDLAALNLRDPAAEPDPQALMQDALAAETAAAAVSGVTQVSDAAAAYGQHHVHLAATNGFSGGYGRSVRSLSCVAISGSGTGMERDADGDSRTYQSDLRSPEEIGRSAGERAVALQGARKPATGSYPVLFDERISASLIGHLLAAANGASVARGSSWLKDNLGEQVLPAALSLIEDPHRPRVSGSRPFDAEGLPTQARAIVEDGVLTGWTLDLASARKLGLASTGNATRGVSGPPSPSNWNLTLTPGTASRDDLIRDMGTGLLVTSLIGSTINPNTGDYSRGASGFWVEKGQIAYPVNECTIAGNLRDMLLGMIPANDARPWLTRVVPSILIEGMTLAGN</sequence>
<gene>
    <name evidence="6" type="ordered locus">SPO3442</name>
</gene>
<dbReference type="InterPro" id="IPR036059">
    <property type="entry name" value="TldD/PmbA_sf"/>
</dbReference>
<feature type="compositionally biased region" description="Gly residues" evidence="2">
    <location>
        <begin position="1"/>
        <end position="11"/>
    </location>
</feature>
<feature type="domain" description="Metalloprotease TldD/E N-terminal" evidence="3">
    <location>
        <begin position="44"/>
        <end position="108"/>
    </location>
</feature>
<dbReference type="InterPro" id="IPR002510">
    <property type="entry name" value="Metalloprtase-TldD/E_N"/>
</dbReference>
<evidence type="ECO:0000313" key="6">
    <source>
        <dbReference type="EMBL" id="AAV96668.1"/>
    </source>
</evidence>
<dbReference type="HOGENOM" id="CLU_026425_0_0_5"/>
<dbReference type="AlphaFoldDB" id="Q5LMX0"/>
<reference evidence="6 7" key="1">
    <citation type="journal article" date="2004" name="Nature">
        <title>Genome sequence of Silicibacter pomeroyi reveals adaptations to the marine environment.</title>
        <authorList>
            <person name="Moran M.A."/>
            <person name="Buchan A."/>
            <person name="Gonzalez J.M."/>
            <person name="Heidelberg J.F."/>
            <person name="Whitman W.B."/>
            <person name="Kiene R.P."/>
            <person name="Henriksen J.R."/>
            <person name="King G.M."/>
            <person name="Belas R."/>
            <person name="Fuqua C."/>
            <person name="Brinkac L."/>
            <person name="Lewis M."/>
            <person name="Johri S."/>
            <person name="Weaver B."/>
            <person name="Pai G."/>
            <person name="Eisen J.A."/>
            <person name="Rahe E."/>
            <person name="Sheldon W.M."/>
            <person name="Ye W."/>
            <person name="Miller T.R."/>
            <person name="Carlton J."/>
            <person name="Rasko D.A."/>
            <person name="Paulsen I.T."/>
            <person name="Ren Q."/>
            <person name="Daugherty S.C."/>
            <person name="Deboy R.T."/>
            <person name="Dodson R.J."/>
            <person name="Durkin A.S."/>
            <person name="Madupu R."/>
            <person name="Nelson W.C."/>
            <person name="Sullivan S.A."/>
            <person name="Rosovitz M.J."/>
            <person name="Haft D.H."/>
            <person name="Selengut J."/>
            <person name="Ward N."/>
        </authorList>
    </citation>
    <scope>NUCLEOTIDE SEQUENCE [LARGE SCALE GENOMIC DNA]</scope>
    <source>
        <strain evidence="7">ATCC 700808 / DSM 15171 / DSS-3</strain>
    </source>
</reference>
<dbReference type="Pfam" id="PF19289">
    <property type="entry name" value="PmbA_TldD_3rd"/>
    <property type="match status" value="1"/>
</dbReference>
<accession>Q5LMX0</accession>
<dbReference type="EMBL" id="CP000031">
    <property type="protein sequence ID" value="AAV96668.1"/>
    <property type="molecule type" value="Genomic_DNA"/>
</dbReference>
<evidence type="ECO:0000256" key="2">
    <source>
        <dbReference type="SAM" id="MobiDB-lite"/>
    </source>
</evidence>
<dbReference type="Proteomes" id="UP000001023">
    <property type="component" value="Chromosome"/>
</dbReference>
<dbReference type="Pfam" id="PF19290">
    <property type="entry name" value="PmbA_TldD_2nd"/>
    <property type="match status" value="1"/>
</dbReference>
<dbReference type="Gene3D" id="3.30.2290.10">
    <property type="entry name" value="PmbA/TldD superfamily"/>
    <property type="match status" value="1"/>
</dbReference>
<proteinExistence type="inferred from homology"/>
<feature type="domain" description="Metalloprotease TldD/E central" evidence="5">
    <location>
        <begin position="139"/>
        <end position="243"/>
    </location>
</feature>
<feature type="region of interest" description="Disordered" evidence="2">
    <location>
        <begin position="1"/>
        <end position="23"/>
    </location>
</feature>
<evidence type="ECO:0000259" key="3">
    <source>
        <dbReference type="Pfam" id="PF01523"/>
    </source>
</evidence>
<evidence type="ECO:0000256" key="1">
    <source>
        <dbReference type="ARBA" id="ARBA00005836"/>
    </source>
</evidence>
<dbReference type="GO" id="GO:0006508">
    <property type="term" value="P:proteolysis"/>
    <property type="evidence" value="ECO:0007669"/>
    <property type="project" value="InterPro"/>
</dbReference>
<feature type="domain" description="Metalloprotease TldD/E C-terminal" evidence="4">
    <location>
        <begin position="251"/>
        <end position="467"/>
    </location>
</feature>
<feature type="region of interest" description="Disordered" evidence="2">
    <location>
        <begin position="210"/>
        <end position="234"/>
    </location>
</feature>
<dbReference type="KEGG" id="sil:SPO3442"/>
<dbReference type="SUPFAM" id="SSF111283">
    <property type="entry name" value="Putative modulator of DNA gyrase, PmbA/TldD"/>
    <property type="match status" value="1"/>
</dbReference>